<dbReference type="FunFam" id="3.40.50.920:FF:000001">
    <property type="entry name" value="Pyruvate dehydrogenase E1 beta subunit"/>
    <property type="match status" value="1"/>
</dbReference>
<evidence type="ECO:0000259" key="4">
    <source>
        <dbReference type="SMART" id="SM00861"/>
    </source>
</evidence>
<dbReference type="EMBL" id="JAICBX010000002">
    <property type="protein sequence ID" value="MBW8637853.1"/>
    <property type="molecule type" value="Genomic_DNA"/>
</dbReference>
<dbReference type="GO" id="GO:0016491">
    <property type="term" value="F:oxidoreductase activity"/>
    <property type="evidence" value="ECO:0007669"/>
    <property type="project" value="UniProtKB-KW"/>
</dbReference>
<keyword evidence="3" id="KW-0786">Thiamine pyrophosphate</keyword>
<dbReference type="CDD" id="cd07036">
    <property type="entry name" value="TPP_PYR_E1-PDHc-beta_like"/>
    <property type="match status" value="1"/>
</dbReference>
<protein>
    <submittedName>
        <fullName evidence="5">Alpha-ketoacid dehydrogenase subunit beta</fullName>
    </submittedName>
</protein>
<sequence length="330" mass="35777">MTRQTFQQACVTAIAEEMRRDRDVFVLGEDVGTFGGPLKSTNGLWEEFGGEGRVIDMPISEGTFVGAAVGAAMRGKRPVVDLMFLEFLALVTQQFGLDAGAMHYYSGGAISVPLVMRAKYGVGPFHGHAYDFHSWLQNIPGVKIVAPSNAVDAKGLMRAAIRDNNPVLFLEHMALYHAGRMEVPDDDEFVVPIGKACVPRRGSDVTIVASALMTKRSLAAAETLEAEGISAEVIDLRTIVPLDEETILESVSRTGRLVVVSEAIKTGGSHNEVVSVVAEQAFDRLRAPILRVAPPRVPVPFHRDLEKAYLPDAADIIEAVHRVTRHSIPA</sequence>
<evidence type="ECO:0000256" key="2">
    <source>
        <dbReference type="ARBA" id="ARBA00023002"/>
    </source>
</evidence>
<organism evidence="5 6">
    <name type="scientific">Flavimaribacter sediminis</name>
    <dbReference type="NCBI Taxonomy" id="2865987"/>
    <lineage>
        <taxon>Bacteria</taxon>
        <taxon>Pseudomonadati</taxon>
        <taxon>Pseudomonadota</taxon>
        <taxon>Alphaproteobacteria</taxon>
        <taxon>Hyphomicrobiales</taxon>
        <taxon>Rhizobiaceae</taxon>
        <taxon>Flavimaribacter</taxon>
    </lineage>
</organism>
<keyword evidence="2" id="KW-0560">Oxidoreductase</keyword>
<dbReference type="Gene3D" id="3.40.50.920">
    <property type="match status" value="1"/>
</dbReference>
<dbReference type="PANTHER" id="PTHR43257:SF2">
    <property type="entry name" value="PYRUVATE DEHYDROGENASE E1 COMPONENT SUBUNIT BETA"/>
    <property type="match status" value="1"/>
</dbReference>
<dbReference type="RefSeq" id="WP_220228526.1">
    <property type="nucleotide sequence ID" value="NZ_JAICBX010000002.1"/>
</dbReference>
<dbReference type="SUPFAM" id="SSF52922">
    <property type="entry name" value="TK C-terminal domain-like"/>
    <property type="match status" value="1"/>
</dbReference>
<gene>
    <name evidence="5" type="ORF">K1W69_11700</name>
</gene>
<evidence type="ECO:0000313" key="6">
    <source>
        <dbReference type="Proteomes" id="UP001196509"/>
    </source>
</evidence>
<evidence type="ECO:0000313" key="5">
    <source>
        <dbReference type="EMBL" id="MBW8637853.1"/>
    </source>
</evidence>
<evidence type="ECO:0000256" key="1">
    <source>
        <dbReference type="ARBA" id="ARBA00001964"/>
    </source>
</evidence>
<dbReference type="InterPro" id="IPR009014">
    <property type="entry name" value="Transketo_C/PFOR_II"/>
</dbReference>
<dbReference type="Proteomes" id="UP001196509">
    <property type="component" value="Unassembled WGS sequence"/>
</dbReference>
<evidence type="ECO:0000256" key="3">
    <source>
        <dbReference type="ARBA" id="ARBA00023052"/>
    </source>
</evidence>
<name>A0AAE3D1S4_9HYPH</name>
<dbReference type="InterPro" id="IPR033248">
    <property type="entry name" value="Transketolase_C"/>
</dbReference>
<accession>A0AAE3D1S4</accession>
<dbReference type="Pfam" id="PF02779">
    <property type="entry name" value="Transket_pyr"/>
    <property type="match status" value="1"/>
</dbReference>
<reference evidence="5" key="1">
    <citation type="submission" date="2021-08" db="EMBL/GenBank/DDBJ databases">
        <title>Hoeflea bacterium WL0058 sp. nov., isolated from the sediment.</title>
        <authorList>
            <person name="Wang L."/>
            <person name="Zhang D."/>
        </authorList>
    </citation>
    <scope>NUCLEOTIDE SEQUENCE</scope>
    <source>
        <strain evidence="5">WL0058</strain>
    </source>
</reference>
<comment type="caution">
    <text evidence="5">The sequence shown here is derived from an EMBL/GenBank/DDBJ whole genome shotgun (WGS) entry which is preliminary data.</text>
</comment>
<dbReference type="Gene3D" id="3.40.50.970">
    <property type="match status" value="1"/>
</dbReference>
<dbReference type="PANTHER" id="PTHR43257">
    <property type="entry name" value="PYRUVATE DEHYDROGENASE E1 COMPONENT BETA SUBUNIT"/>
    <property type="match status" value="1"/>
</dbReference>
<dbReference type="InterPro" id="IPR029061">
    <property type="entry name" value="THDP-binding"/>
</dbReference>
<dbReference type="SMART" id="SM00861">
    <property type="entry name" value="Transket_pyr"/>
    <property type="match status" value="1"/>
</dbReference>
<keyword evidence="6" id="KW-1185">Reference proteome</keyword>
<dbReference type="InterPro" id="IPR005475">
    <property type="entry name" value="Transketolase-like_Pyr-bd"/>
</dbReference>
<proteinExistence type="predicted"/>
<feature type="domain" description="Transketolase-like pyrimidine-binding" evidence="4">
    <location>
        <begin position="4"/>
        <end position="178"/>
    </location>
</feature>
<dbReference type="AlphaFoldDB" id="A0AAE3D1S4"/>
<dbReference type="SUPFAM" id="SSF52518">
    <property type="entry name" value="Thiamin diphosphate-binding fold (THDP-binding)"/>
    <property type="match status" value="1"/>
</dbReference>
<dbReference type="Pfam" id="PF02780">
    <property type="entry name" value="Transketolase_C"/>
    <property type="match status" value="1"/>
</dbReference>
<comment type="cofactor">
    <cofactor evidence="1">
        <name>thiamine diphosphate</name>
        <dbReference type="ChEBI" id="CHEBI:58937"/>
    </cofactor>
</comment>
<dbReference type="NCBIfam" id="NF006667">
    <property type="entry name" value="PRK09212.1"/>
    <property type="match status" value="1"/>
</dbReference>